<dbReference type="PROSITE" id="PS00092">
    <property type="entry name" value="N6_MTASE"/>
    <property type="match status" value="1"/>
</dbReference>
<evidence type="ECO:0000256" key="2">
    <source>
        <dbReference type="ARBA" id="ARBA00005269"/>
    </source>
</evidence>
<comment type="function">
    <text evidence="1 8">Specifically methylates the guanine in position 966 of 16S rRNA in the assembled 30S particle.</text>
</comment>
<keyword evidence="8" id="KW-0949">S-adenosyl-L-methionine</keyword>
<reference evidence="9 11" key="1">
    <citation type="submission" date="2015-11" db="EMBL/GenBank/DDBJ databases">
        <title>Identification of large and diverse effector repertoires of 38 Legionella species.</title>
        <authorList>
            <person name="Burstein D."/>
            <person name="Amaro F."/>
            <person name="Zusman T."/>
            <person name="Lifshitz Z."/>
            <person name="Cohen O."/>
            <person name="Gilbert J.A."/>
            <person name="Pupko T."/>
            <person name="Shuman H.A."/>
            <person name="Segal G."/>
        </authorList>
    </citation>
    <scope>NUCLEOTIDE SEQUENCE [LARGE SCALE GENOMIC DNA]</scope>
    <source>
        <strain evidence="9 11">1762-AUS-E</strain>
    </source>
</reference>
<dbReference type="PIRSF" id="PIRSF004553">
    <property type="entry name" value="CHP00095"/>
    <property type="match status" value="1"/>
</dbReference>
<dbReference type="GO" id="GO:0003676">
    <property type="term" value="F:nucleic acid binding"/>
    <property type="evidence" value="ECO:0007669"/>
    <property type="project" value="InterPro"/>
</dbReference>
<accession>A0A0W0R0L4</accession>
<evidence type="ECO:0000256" key="8">
    <source>
        <dbReference type="PIRNR" id="PIRNR004553"/>
    </source>
</evidence>
<name>A0A0W0R0L4_9GAMM</name>
<keyword evidence="5 8" id="KW-0489">Methyltransferase</keyword>
<evidence type="ECO:0000256" key="7">
    <source>
        <dbReference type="ARBA" id="ARBA00048326"/>
    </source>
</evidence>
<comment type="similarity">
    <text evidence="2 8">Belongs to the methyltransferase superfamily. RsmD family.</text>
</comment>
<protein>
    <recommendedName>
        <fullName evidence="4 8">Ribosomal RNA small subunit methyltransferase D</fullName>
        <ecNumber evidence="3 8">2.1.1.171</ecNumber>
    </recommendedName>
</protein>
<evidence type="ECO:0000313" key="10">
    <source>
        <dbReference type="EMBL" id="VEH85875.1"/>
    </source>
</evidence>
<evidence type="ECO:0000313" key="12">
    <source>
        <dbReference type="Proteomes" id="UP000281170"/>
    </source>
</evidence>
<dbReference type="NCBIfam" id="TIGR00095">
    <property type="entry name" value="16S rRNA (guanine(966)-N(2))-methyltransferase RsmD"/>
    <property type="match status" value="1"/>
</dbReference>
<comment type="catalytic activity">
    <reaction evidence="7 8">
        <text>guanosine(966) in 16S rRNA + S-adenosyl-L-methionine = N(2)-methylguanosine(966) in 16S rRNA + S-adenosyl-L-homocysteine + H(+)</text>
        <dbReference type="Rhea" id="RHEA:23548"/>
        <dbReference type="Rhea" id="RHEA-COMP:10211"/>
        <dbReference type="Rhea" id="RHEA-COMP:10212"/>
        <dbReference type="ChEBI" id="CHEBI:15378"/>
        <dbReference type="ChEBI" id="CHEBI:57856"/>
        <dbReference type="ChEBI" id="CHEBI:59789"/>
        <dbReference type="ChEBI" id="CHEBI:74269"/>
        <dbReference type="ChEBI" id="CHEBI:74481"/>
        <dbReference type="EC" id="2.1.1.171"/>
    </reaction>
</comment>
<dbReference type="GO" id="GO:0052913">
    <property type="term" value="F:16S rRNA (guanine(966)-N(2))-methyltransferase activity"/>
    <property type="evidence" value="ECO:0007669"/>
    <property type="project" value="UniProtKB-EC"/>
</dbReference>
<dbReference type="Gene3D" id="3.40.50.150">
    <property type="entry name" value="Vaccinia Virus protein VP39"/>
    <property type="match status" value="1"/>
</dbReference>
<dbReference type="RefSeq" id="WP_058462872.1">
    <property type="nucleotide sequence ID" value="NZ_CAAAHS010000006.1"/>
</dbReference>
<proteinExistence type="inferred from homology"/>
<evidence type="ECO:0000256" key="4">
    <source>
        <dbReference type="ARBA" id="ARBA00013682"/>
    </source>
</evidence>
<dbReference type="CDD" id="cd02440">
    <property type="entry name" value="AdoMet_MTases"/>
    <property type="match status" value="1"/>
</dbReference>
<evidence type="ECO:0000256" key="5">
    <source>
        <dbReference type="ARBA" id="ARBA00022603"/>
    </source>
</evidence>
<dbReference type="InterPro" id="IPR004398">
    <property type="entry name" value="RNA_MeTrfase_RsmD"/>
</dbReference>
<evidence type="ECO:0000256" key="1">
    <source>
        <dbReference type="ARBA" id="ARBA00002649"/>
    </source>
</evidence>
<organism evidence="9 11">
    <name type="scientific">Legionella adelaidensis</name>
    <dbReference type="NCBI Taxonomy" id="45056"/>
    <lineage>
        <taxon>Bacteria</taxon>
        <taxon>Pseudomonadati</taxon>
        <taxon>Pseudomonadota</taxon>
        <taxon>Gammaproteobacteria</taxon>
        <taxon>Legionellales</taxon>
        <taxon>Legionellaceae</taxon>
        <taxon>Legionella</taxon>
    </lineage>
</organism>
<dbReference type="AlphaFoldDB" id="A0A0W0R0L4"/>
<dbReference type="EMBL" id="LR134433">
    <property type="protein sequence ID" value="VEH85875.1"/>
    <property type="molecule type" value="Genomic_DNA"/>
</dbReference>
<dbReference type="EMBL" id="LNKA01000019">
    <property type="protein sequence ID" value="KTC64507.1"/>
    <property type="molecule type" value="Genomic_DNA"/>
</dbReference>
<keyword evidence="8" id="KW-0698">rRNA processing</keyword>
<keyword evidence="10" id="KW-0614">Plasmid</keyword>
<dbReference type="Proteomes" id="UP000281170">
    <property type="component" value="Plasmid 24"/>
</dbReference>
<dbReference type="InterPro" id="IPR002052">
    <property type="entry name" value="DNA_methylase_N6_adenine_CS"/>
</dbReference>
<dbReference type="InterPro" id="IPR029063">
    <property type="entry name" value="SAM-dependent_MTases_sf"/>
</dbReference>
<dbReference type="OrthoDB" id="9803017at2"/>
<dbReference type="SUPFAM" id="SSF53335">
    <property type="entry name" value="S-adenosyl-L-methionine-dependent methyltransferases"/>
    <property type="match status" value="1"/>
</dbReference>
<evidence type="ECO:0000313" key="9">
    <source>
        <dbReference type="EMBL" id="KTC64507.1"/>
    </source>
</evidence>
<dbReference type="Proteomes" id="UP000054859">
    <property type="component" value="Unassembled WGS sequence"/>
</dbReference>
<dbReference type="STRING" id="45056.Lade_1801"/>
<evidence type="ECO:0000256" key="3">
    <source>
        <dbReference type="ARBA" id="ARBA00012141"/>
    </source>
</evidence>
<gene>
    <name evidence="9" type="primary">yhhF</name>
    <name evidence="9" type="ORF">Lade_1801</name>
    <name evidence="10" type="ORF">NCTC12735_01517</name>
</gene>
<reference evidence="10 12" key="2">
    <citation type="submission" date="2018-12" db="EMBL/GenBank/DDBJ databases">
        <authorList>
            <consortium name="Pathogen Informatics"/>
        </authorList>
    </citation>
    <scope>NUCLEOTIDE SEQUENCE [LARGE SCALE GENOMIC DNA]</scope>
    <source>
        <strain evidence="10 12">NCTC12735</strain>
        <plasmid evidence="12">24</plasmid>
    </source>
</reference>
<geneLocation type="plasmid" evidence="10 12">
    <name>24</name>
</geneLocation>
<sequence>MNTVRIIGGIYKGKKLHFPSIEGLRPTPDRVKETVFNWLMHDIRDSHCLDVFAGSGNLGFEAFSRGASKVIFIEHNRKAYENIKNIIDSFHTKKLIAHHENSMQYIESCKEEFDIVFLDPPFAKDYLPSCMQLFSTLPILKIGGLVYIESQQEMTLPETWWKKLKLKKAGQVVYGLYQKIQ</sequence>
<dbReference type="Pfam" id="PF03602">
    <property type="entry name" value="Cons_hypoth95"/>
    <property type="match status" value="1"/>
</dbReference>
<keyword evidence="6 8" id="KW-0808">Transferase</keyword>
<dbReference type="EC" id="2.1.1.171" evidence="3 8"/>
<keyword evidence="11" id="KW-1185">Reference proteome</keyword>
<dbReference type="PATRIC" id="fig|45056.6.peg.1861"/>
<dbReference type="PANTHER" id="PTHR43542:SF1">
    <property type="entry name" value="METHYLTRANSFERASE"/>
    <property type="match status" value="1"/>
</dbReference>
<dbReference type="KEGG" id="ladl:NCTC12735_01517"/>
<evidence type="ECO:0000313" key="11">
    <source>
        <dbReference type="Proteomes" id="UP000054859"/>
    </source>
</evidence>
<evidence type="ECO:0000256" key="6">
    <source>
        <dbReference type="ARBA" id="ARBA00022679"/>
    </source>
</evidence>
<dbReference type="PANTHER" id="PTHR43542">
    <property type="entry name" value="METHYLTRANSFERASE"/>
    <property type="match status" value="1"/>
</dbReference>